<proteinExistence type="predicted"/>
<dbReference type="Gene3D" id="2.60.120.1130">
    <property type="match status" value="1"/>
</dbReference>
<dbReference type="STRING" id="1678841.TBC1_111948"/>
<organism evidence="1">
    <name type="scientific">Lentimicrobium saccharophilum</name>
    <dbReference type="NCBI Taxonomy" id="1678841"/>
    <lineage>
        <taxon>Bacteria</taxon>
        <taxon>Pseudomonadati</taxon>
        <taxon>Bacteroidota</taxon>
        <taxon>Bacteroidia</taxon>
        <taxon>Bacteroidales</taxon>
        <taxon>Lentimicrobiaceae</taxon>
        <taxon>Lentimicrobium</taxon>
    </lineage>
</organism>
<name>A0A0S7C166_9BACT</name>
<evidence type="ECO:0000313" key="2">
    <source>
        <dbReference type="Proteomes" id="UP000053091"/>
    </source>
</evidence>
<dbReference type="PATRIC" id="fig|1678841.3.peg.2177"/>
<reference evidence="1" key="1">
    <citation type="journal article" date="2015" name="Genome Announc.">
        <title>Draft Genome Sequence of Bacteroidales Strain TBC1, a Novel Isolate from a Methanogenic Wastewater Treatment System.</title>
        <authorList>
            <person name="Tourlousse D.M."/>
            <person name="Matsuura N."/>
            <person name="Sun L."/>
            <person name="Toyonaga M."/>
            <person name="Kuroda K."/>
            <person name="Ohashi A."/>
            <person name="Cruz R."/>
            <person name="Yamaguchi T."/>
            <person name="Sekiguchi Y."/>
        </authorList>
    </citation>
    <scope>NUCLEOTIDE SEQUENCE [LARGE SCALE GENOMIC DNA]</scope>
    <source>
        <strain evidence="1">TBC1</strain>
    </source>
</reference>
<keyword evidence="2" id="KW-1185">Reference proteome</keyword>
<dbReference type="EMBL" id="DF968182">
    <property type="protein sequence ID" value="GAP43790.1"/>
    <property type="molecule type" value="Genomic_DNA"/>
</dbReference>
<evidence type="ECO:0000313" key="1">
    <source>
        <dbReference type="EMBL" id="GAP43790.1"/>
    </source>
</evidence>
<accession>A0A0S7C166</accession>
<sequence length="651" mass="74515">MKNLLTLLLVFIFQGLYSQTVYDKYTWDIVPASGIADTMTPVNGAIVELEKRITEIYLNQDDYFEEINVLHRKFRLETTPAIDNYNKIYIPIDDVLETIAIKARFISPSGTVTELPRESIRKIENLENKGNFNVFAIEGAEAGGHLEYYYILRKKFDPFGTVYIQEDIPKSHVEVIYSFPDKLGYLIKSYNGFPPFRQYEGDNQSSIMKSVAGNIPALESEPYSFYRANLMRYEFTLSFNRYISALRVNSWAKACRNVYSNTFQFEKKELSAARALVKKMNIPQGSEEMKIRYIENRIKSEISISDDSRFDASIDQIILNRYTGEHGAIRLFAALFDAAGINYELVLTSDNTDHPFDPEFNGYNFLQKQLFYFPAIDKYLMPDNEGYRTGLIPAEIQGAFALFTKITGPDEELRTLSYSIGQIPVEKSTKNADTLIQTIEVDLSSNQLNIKLKRIFTGLNASPLQSFWHLIDQDRKEEIIHTIFNLGVENSAISSWEVINTEPENAGLKPLVWSLEMTGNAHVESAGSNLLIKIGETIGTQSELYKDDQRKLPVNLEYLRSYYRVLDFVIPEGYDAKNADDLNMNIVMNGPEGIHCAFRSAAVRNGNVIRITIDEFYNDPFYPVEQYEDYRKVINAAADFNKKTLLLTKIL</sequence>
<dbReference type="RefSeq" id="WP_062041495.1">
    <property type="nucleotide sequence ID" value="NZ_DF968182.1"/>
</dbReference>
<gene>
    <name evidence="1" type="ORF">TBC1_111948</name>
</gene>
<protein>
    <recommendedName>
        <fullName evidence="3">DUF3857 domain-containing protein</fullName>
    </recommendedName>
</protein>
<dbReference type="OrthoDB" id="98874at2"/>
<dbReference type="Proteomes" id="UP000053091">
    <property type="component" value="Unassembled WGS sequence"/>
</dbReference>
<evidence type="ECO:0008006" key="3">
    <source>
        <dbReference type="Google" id="ProtNLM"/>
    </source>
</evidence>
<dbReference type="AlphaFoldDB" id="A0A0S7C166"/>
<dbReference type="Gene3D" id="2.60.40.3140">
    <property type="match status" value="1"/>
</dbReference>